<dbReference type="AlphaFoldDB" id="A0A6G0YHH1"/>
<proteinExistence type="predicted"/>
<feature type="compositionally biased region" description="Basic residues" evidence="1">
    <location>
        <begin position="50"/>
        <end position="66"/>
    </location>
</feature>
<evidence type="ECO:0000313" key="2">
    <source>
        <dbReference type="EMBL" id="KAF0755831.1"/>
    </source>
</evidence>
<dbReference type="EMBL" id="VUJU01004003">
    <property type="protein sequence ID" value="KAF0755831.1"/>
    <property type="molecule type" value="Genomic_DNA"/>
</dbReference>
<evidence type="ECO:0000313" key="3">
    <source>
        <dbReference type="Proteomes" id="UP000478052"/>
    </source>
</evidence>
<feature type="region of interest" description="Disordered" evidence="1">
    <location>
        <begin position="33"/>
        <end position="73"/>
    </location>
</feature>
<name>A0A6G0YHH1_APHCR</name>
<accession>A0A6G0YHH1</accession>
<organism evidence="2 3">
    <name type="scientific">Aphis craccivora</name>
    <name type="common">Cowpea aphid</name>
    <dbReference type="NCBI Taxonomy" id="307492"/>
    <lineage>
        <taxon>Eukaryota</taxon>
        <taxon>Metazoa</taxon>
        <taxon>Ecdysozoa</taxon>
        <taxon>Arthropoda</taxon>
        <taxon>Hexapoda</taxon>
        <taxon>Insecta</taxon>
        <taxon>Pterygota</taxon>
        <taxon>Neoptera</taxon>
        <taxon>Paraneoptera</taxon>
        <taxon>Hemiptera</taxon>
        <taxon>Sternorrhyncha</taxon>
        <taxon>Aphidomorpha</taxon>
        <taxon>Aphidoidea</taxon>
        <taxon>Aphididae</taxon>
        <taxon>Aphidini</taxon>
        <taxon>Aphis</taxon>
        <taxon>Aphis</taxon>
    </lineage>
</organism>
<evidence type="ECO:0000256" key="1">
    <source>
        <dbReference type="SAM" id="MobiDB-lite"/>
    </source>
</evidence>
<gene>
    <name evidence="2" type="ORF">FWK35_00034121</name>
</gene>
<dbReference type="Proteomes" id="UP000478052">
    <property type="component" value="Unassembled WGS sequence"/>
</dbReference>
<comment type="caution">
    <text evidence="2">The sequence shown here is derived from an EMBL/GenBank/DDBJ whole genome shotgun (WGS) entry which is preliminary data.</text>
</comment>
<reference evidence="2 3" key="1">
    <citation type="submission" date="2019-08" db="EMBL/GenBank/DDBJ databases">
        <title>Whole genome of Aphis craccivora.</title>
        <authorList>
            <person name="Voronova N.V."/>
            <person name="Shulinski R.S."/>
            <person name="Bandarenka Y.V."/>
            <person name="Zhorov D.G."/>
            <person name="Warner D."/>
        </authorList>
    </citation>
    <scope>NUCLEOTIDE SEQUENCE [LARGE SCALE GENOMIC DNA]</scope>
    <source>
        <strain evidence="2">180601</strain>
        <tissue evidence="2">Whole Body</tissue>
    </source>
</reference>
<feature type="non-terminal residue" evidence="2">
    <location>
        <position position="1"/>
    </location>
</feature>
<sequence>NSINDQRVDAQVRITLSAGSYVYAHAAARHQQVWRHKRTRDGENASLHGDHRHTRRMVAGGRHHSRTGGTSRQSSCTCTRACLPLYKLHQTGRSGARVYTEHPPLQSPTTPTIPIITTTPHSHYTPVITAFADATTTTLDDRGFRYRIVAAPPDGLASDCVTGAVRHTTTARRHRHCIVLFADTTSTDIILVVVVVVVLQSSTQCSLHLIAATASGSNIFWFAVVPLQGEC</sequence>
<keyword evidence="3" id="KW-1185">Reference proteome</keyword>
<protein>
    <submittedName>
        <fullName evidence="2">Uncharacterized protein</fullName>
    </submittedName>
</protein>